<dbReference type="GO" id="GO:0000156">
    <property type="term" value="F:phosphorelay response regulator activity"/>
    <property type="evidence" value="ECO:0007669"/>
    <property type="project" value="TreeGrafter"/>
</dbReference>
<evidence type="ECO:0000259" key="9">
    <source>
        <dbReference type="PROSITE" id="PS50109"/>
    </source>
</evidence>
<protein>
    <recommendedName>
        <fullName evidence="2">histidine kinase</fullName>
        <ecNumber evidence="2">2.7.13.3</ecNumber>
    </recommendedName>
</protein>
<keyword evidence="4" id="KW-0808">Transferase</keyword>
<evidence type="ECO:0000256" key="8">
    <source>
        <dbReference type="SAM" id="Phobius"/>
    </source>
</evidence>
<dbReference type="Gene3D" id="1.10.287.130">
    <property type="match status" value="1"/>
</dbReference>
<evidence type="ECO:0000256" key="4">
    <source>
        <dbReference type="ARBA" id="ARBA00022679"/>
    </source>
</evidence>
<dbReference type="SUPFAM" id="SSF47384">
    <property type="entry name" value="Homodimeric domain of signal transducing histidine kinase"/>
    <property type="match status" value="1"/>
</dbReference>
<dbReference type="Pfam" id="PF00512">
    <property type="entry name" value="HisKA"/>
    <property type="match status" value="1"/>
</dbReference>
<dbReference type="Pfam" id="PF02518">
    <property type="entry name" value="HATPase_c"/>
    <property type="match status" value="1"/>
</dbReference>
<dbReference type="InterPro" id="IPR005467">
    <property type="entry name" value="His_kinase_dom"/>
</dbReference>
<dbReference type="SMART" id="SM00387">
    <property type="entry name" value="HATPase_c"/>
    <property type="match status" value="1"/>
</dbReference>
<name>A0A809RK53_9BACT</name>
<dbReference type="GO" id="GO:0030295">
    <property type="term" value="F:protein kinase activator activity"/>
    <property type="evidence" value="ECO:0007669"/>
    <property type="project" value="TreeGrafter"/>
</dbReference>
<dbReference type="PRINTS" id="PR00344">
    <property type="entry name" value="BCTRLSENSOR"/>
</dbReference>
<evidence type="ECO:0000313" key="11">
    <source>
        <dbReference type="Proteomes" id="UP000662873"/>
    </source>
</evidence>
<keyword evidence="8" id="KW-0812">Transmembrane</keyword>
<dbReference type="PANTHER" id="PTHR42878:SF15">
    <property type="entry name" value="BACTERIOPHYTOCHROME"/>
    <property type="match status" value="1"/>
</dbReference>
<proteinExistence type="predicted"/>
<feature type="transmembrane region" description="Helical" evidence="8">
    <location>
        <begin position="37"/>
        <end position="58"/>
    </location>
</feature>
<feature type="domain" description="Histidine kinase" evidence="9">
    <location>
        <begin position="323"/>
        <end position="536"/>
    </location>
</feature>
<keyword evidence="7" id="KW-0175">Coiled coil</keyword>
<dbReference type="PANTHER" id="PTHR42878">
    <property type="entry name" value="TWO-COMPONENT HISTIDINE KINASE"/>
    <property type="match status" value="1"/>
</dbReference>
<feature type="transmembrane region" description="Helical" evidence="8">
    <location>
        <begin position="221"/>
        <end position="241"/>
    </location>
</feature>
<evidence type="ECO:0000256" key="1">
    <source>
        <dbReference type="ARBA" id="ARBA00000085"/>
    </source>
</evidence>
<dbReference type="InterPro" id="IPR004358">
    <property type="entry name" value="Sig_transdc_His_kin-like_C"/>
</dbReference>
<keyword evidence="8" id="KW-0472">Membrane</keyword>
<sequence length="541" mass="58095">MNWIRYGFAFASLGISGIAIVGWVTGEHLLASTSTEYIPMAPSTAICFVVLSLCVIFVRRKGATFFNVLGLLASSLVVAYCLLLLVIGYGVGVDVLERWLVSQPERFGQVLTGRMSIVTALCFVALGGSVSLNLFASIHNRSDRTLAASLALGSLVIASLVLIGYAFGQPLLYGGAHIPVAVTTALSFVTLSVGAIYAAGPESWPLRHFLGPAPRAILLRSFLPIGVGAIIVYSVICFALLREDEANTVLLAAATSALTGGVIVVTTAHIAGRIGKALEMAESLRLDAQEELLSLNAELERRVADRTSELESANANLESFSYSVSHDLRSPLRSISLHAGVLREELGASAKGEIAESLEGIESSILRMDALITDLLNFSKVSRIRLERTTVDLADVARQLSVLVTARHNPKARVSIPDSMLAQADVHLIHILLENLLSNALKYSSQVEDPRVELGSFVESGETVFYIRDNGIGFDATLFEKALRPFERLHSNREYAGTGIGLSICERIIGGHGGRLWAESEEGRGATLFFTLEGRPADEDS</sequence>
<evidence type="ECO:0000256" key="6">
    <source>
        <dbReference type="ARBA" id="ARBA00023012"/>
    </source>
</evidence>
<dbReference type="GO" id="GO:0007234">
    <property type="term" value="P:osmosensory signaling via phosphorelay pathway"/>
    <property type="evidence" value="ECO:0007669"/>
    <property type="project" value="TreeGrafter"/>
</dbReference>
<gene>
    <name evidence="10" type="ORF">NPRO_24900</name>
</gene>
<feature type="transmembrane region" description="Helical" evidence="8">
    <location>
        <begin position="65"/>
        <end position="91"/>
    </location>
</feature>
<keyword evidence="6" id="KW-0902">Two-component regulatory system</keyword>
<reference evidence="10" key="1">
    <citation type="journal article" name="DNA Res.">
        <title>The physiological potential of anammox bacteria as revealed by their core genome structure.</title>
        <authorList>
            <person name="Okubo T."/>
            <person name="Toyoda A."/>
            <person name="Fukuhara K."/>
            <person name="Uchiyama I."/>
            <person name="Harigaya Y."/>
            <person name="Kuroiwa M."/>
            <person name="Suzuki T."/>
            <person name="Murakami Y."/>
            <person name="Suwa Y."/>
            <person name="Takami H."/>
        </authorList>
    </citation>
    <scope>NUCLEOTIDE SEQUENCE</scope>
    <source>
        <strain evidence="10">317325-2</strain>
    </source>
</reference>
<dbReference type="Proteomes" id="UP000662873">
    <property type="component" value="Chromosome"/>
</dbReference>
<dbReference type="PROSITE" id="PS50109">
    <property type="entry name" value="HIS_KIN"/>
    <property type="match status" value="1"/>
</dbReference>
<dbReference type="SMART" id="SM00388">
    <property type="entry name" value="HisKA"/>
    <property type="match status" value="1"/>
</dbReference>
<dbReference type="SUPFAM" id="SSF55874">
    <property type="entry name" value="ATPase domain of HSP90 chaperone/DNA topoisomerase II/histidine kinase"/>
    <property type="match status" value="1"/>
</dbReference>
<dbReference type="InterPro" id="IPR003594">
    <property type="entry name" value="HATPase_dom"/>
</dbReference>
<keyword evidence="8" id="KW-1133">Transmembrane helix</keyword>
<evidence type="ECO:0000256" key="3">
    <source>
        <dbReference type="ARBA" id="ARBA00022553"/>
    </source>
</evidence>
<evidence type="ECO:0000313" key="10">
    <source>
        <dbReference type="EMBL" id="BBO24895.1"/>
    </source>
</evidence>
<dbReference type="CDD" id="cd00082">
    <property type="entry name" value="HisKA"/>
    <property type="match status" value="1"/>
</dbReference>
<dbReference type="InterPro" id="IPR050351">
    <property type="entry name" value="BphY/WalK/GraS-like"/>
</dbReference>
<dbReference type="KEGG" id="npy:NPRO_24900"/>
<dbReference type="InterPro" id="IPR003661">
    <property type="entry name" value="HisK_dim/P_dom"/>
</dbReference>
<feature type="transmembrane region" description="Helical" evidence="8">
    <location>
        <begin position="180"/>
        <end position="200"/>
    </location>
</feature>
<feature type="coiled-coil region" evidence="7">
    <location>
        <begin position="278"/>
        <end position="316"/>
    </location>
</feature>
<keyword evidence="3" id="KW-0597">Phosphoprotein</keyword>
<evidence type="ECO:0000256" key="2">
    <source>
        <dbReference type="ARBA" id="ARBA00012438"/>
    </source>
</evidence>
<dbReference type="GO" id="GO:0000155">
    <property type="term" value="F:phosphorelay sensor kinase activity"/>
    <property type="evidence" value="ECO:0007669"/>
    <property type="project" value="InterPro"/>
</dbReference>
<feature type="transmembrane region" description="Helical" evidence="8">
    <location>
        <begin position="111"/>
        <end position="135"/>
    </location>
</feature>
<evidence type="ECO:0000256" key="7">
    <source>
        <dbReference type="SAM" id="Coils"/>
    </source>
</evidence>
<dbReference type="EMBL" id="AP021858">
    <property type="protein sequence ID" value="BBO24895.1"/>
    <property type="molecule type" value="Genomic_DNA"/>
</dbReference>
<dbReference type="AlphaFoldDB" id="A0A809RK53"/>
<organism evidence="10 11">
    <name type="scientific">Candidatus Nitrosymbiomonas proteolyticus</name>
    <dbReference type="NCBI Taxonomy" id="2608984"/>
    <lineage>
        <taxon>Bacteria</taxon>
        <taxon>Bacillati</taxon>
        <taxon>Armatimonadota</taxon>
        <taxon>Armatimonadota incertae sedis</taxon>
        <taxon>Candidatus Nitrosymbiomonas</taxon>
    </lineage>
</organism>
<comment type="catalytic activity">
    <reaction evidence="1">
        <text>ATP + protein L-histidine = ADP + protein N-phospho-L-histidine.</text>
        <dbReference type="EC" id="2.7.13.3"/>
    </reaction>
</comment>
<dbReference type="EC" id="2.7.13.3" evidence="2"/>
<dbReference type="InterPro" id="IPR036890">
    <property type="entry name" value="HATPase_C_sf"/>
</dbReference>
<feature type="transmembrane region" description="Helical" evidence="8">
    <location>
        <begin position="7"/>
        <end position="25"/>
    </location>
</feature>
<dbReference type="Gene3D" id="3.30.565.10">
    <property type="entry name" value="Histidine kinase-like ATPase, C-terminal domain"/>
    <property type="match status" value="1"/>
</dbReference>
<keyword evidence="5" id="KW-0418">Kinase</keyword>
<feature type="transmembrane region" description="Helical" evidence="8">
    <location>
        <begin position="247"/>
        <end position="271"/>
    </location>
</feature>
<feature type="transmembrane region" description="Helical" evidence="8">
    <location>
        <begin position="147"/>
        <end position="168"/>
    </location>
</feature>
<accession>A0A809RK53</accession>
<dbReference type="InterPro" id="IPR036097">
    <property type="entry name" value="HisK_dim/P_sf"/>
</dbReference>
<evidence type="ECO:0000256" key="5">
    <source>
        <dbReference type="ARBA" id="ARBA00022777"/>
    </source>
</evidence>